<dbReference type="InterPro" id="IPR016166">
    <property type="entry name" value="FAD-bd_PCMH"/>
</dbReference>
<keyword evidence="5" id="KW-1185">Reference proteome</keyword>
<dbReference type="PANTHER" id="PTHR42659">
    <property type="entry name" value="XANTHINE DEHYDROGENASE SUBUNIT C-RELATED"/>
    <property type="match status" value="1"/>
</dbReference>
<dbReference type="InterPro" id="IPR002346">
    <property type="entry name" value="Mopterin_DH_FAD-bd"/>
</dbReference>
<dbReference type="SMART" id="SM01092">
    <property type="entry name" value="CO_deh_flav_C"/>
    <property type="match status" value="1"/>
</dbReference>
<dbReference type="InterPro" id="IPR005107">
    <property type="entry name" value="CO_DH_flav_C"/>
</dbReference>
<reference evidence="4 5" key="1">
    <citation type="submission" date="2018-06" db="EMBL/GenBank/DDBJ databases">
        <title>Genomic Encyclopedia of Archaeal and Bacterial Type Strains, Phase II (KMG-II): from individual species to whole genera.</title>
        <authorList>
            <person name="Goeker M."/>
        </authorList>
    </citation>
    <scope>NUCLEOTIDE SEQUENCE [LARGE SCALE GENOMIC DNA]</scope>
    <source>
        <strain evidence="4 5">DSM 22011</strain>
    </source>
</reference>
<sequence>MKPFDYQRAHSLADASGRMGDAASIIAGGTNLLDLMKIQVMTPSRVIDISRLSGMDRIEPHGDGLRIGALVTNTTLATDARIRAGWPVLSRAILAGASAQIRNKATTGGNLLQRTRCPYFYDTAMACNKRAPGTGCSAQGGSGRMLALFGTSDDCLAAHPSDMAVGLAVLGAEVEIRASSGDTRTLPVTQLYTLPGNRPDIETGLEKGDIITAVILPAPRIGTRQTYRKVRDRASYAFALVSVAAVLKMDGDTIAEAALAFGGVAPRPWTDAAVNGLLTGKRPEPATFERAAAHLVPDTAPHPETAFKRPLLRRTLIATLREASGLAGQVDTARNAPSGAPQ</sequence>
<dbReference type="PROSITE" id="PS51387">
    <property type="entry name" value="FAD_PCMH"/>
    <property type="match status" value="1"/>
</dbReference>
<dbReference type="EMBL" id="QLMG01000044">
    <property type="protein sequence ID" value="RAK12359.1"/>
    <property type="molecule type" value="Genomic_DNA"/>
</dbReference>
<dbReference type="AlphaFoldDB" id="A0A327Y1V2"/>
<keyword evidence="2" id="KW-0274">FAD</keyword>
<dbReference type="GO" id="GO:0071949">
    <property type="term" value="F:FAD binding"/>
    <property type="evidence" value="ECO:0007669"/>
    <property type="project" value="InterPro"/>
</dbReference>
<keyword evidence="1" id="KW-0285">Flavoprotein</keyword>
<dbReference type="RefSeq" id="WP_111551040.1">
    <property type="nucleotide sequence ID" value="NZ_LIQE01000070.1"/>
</dbReference>
<proteinExistence type="predicted"/>
<dbReference type="InterPro" id="IPR036318">
    <property type="entry name" value="FAD-bd_PCMH-like_sf"/>
</dbReference>
<organism evidence="4 5">
    <name type="scientific">Salipiger aestuarii</name>
    <dbReference type="NCBI Taxonomy" id="568098"/>
    <lineage>
        <taxon>Bacteria</taxon>
        <taxon>Pseudomonadati</taxon>
        <taxon>Pseudomonadota</taxon>
        <taxon>Alphaproteobacteria</taxon>
        <taxon>Rhodobacterales</taxon>
        <taxon>Roseobacteraceae</taxon>
        <taxon>Salipiger</taxon>
    </lineage>
</organism>
<name>A0A327Y1V2_9RHOB</name>
<feature type="domain" description="FAD-binding PCMH-type" evidence="3">
    <location>
        <begin position="1"/>
        <end position="221"/>
    </location>
</feature>
<evidence type="ECO:0000313" key="5">
    <source>
        <dbReference type="Proteomes" id="UP000249165"/>
    </source>
</evidence>
<dbReference type="Proteomes" id="UP000249165">
    <property type="component" value="Unassembled WGS sequence"/>
</dbReference>
<dbReference type="InterPro" id="IPR016169">
    <property type="entry name" value="FAD-bd_PCMH_sub2"/>
</dbReference>
<dbReference type="Pfam" id="PF00941">
    <property type="entry name" value="FAD_binding_5"/>
    <property type="match status" value="1"/>
</dbReference>
<dbReference type="InterPro" id="IPR036683">
    <property type="entry name" value="CO_DH_flav_C_dom_sf"/>
</dbReference>
<comment type="caution">
    <text evidence="4">The sequence shown here is derived from an EMBL/GenBank/DDBJ whole genome shotgun (WGS) entry which is preliminary data.</text>
</comment>
<dbReference type="Gene3D" id="3.30.465.10">
    <property type="match status" value="1"/>
</dbReference>
<dbReference type="PANTHER" id="PTHR42659:SF5">
    <property type="entry name" value="ALDEHYDE OXIDOREDUCTASE FAD-BINDING SUBUNIT PAOB"/>
    <property type="match status" value="1"/>
</dbReference>
<dbReference type="SUPFAM" id="SSF56176">
    <property type="entry name" value="FAD-binding/transporter-associated domain-like"/>
    <property type="match status" value="1"/>
</dbReference>
<dbReference type="GO" id="GO:0016491">
    <property type="term" value="F:oxidoreductase activity"/>
    <property type="evidence" value="ECO:0007669"/>
    <property type="project" value="InterPro"/>
</dbReference>
<evidence type="ECO:0000313" key="4">
    <source>
        <dbReference type="EMBL" id="RAK12359.1"/>
    </source>
</evidence>
<gene>
    <name evidence="4" type="ORF">ATI53_104428</name>
</gene>
<dbReference type="InterPro" id="IPR051312">
    <property type="entry name" value="Diverse_Substr_Oxidored"/>
</dbReference>
<dbReference type="SUPFAM" id="SSF55447">
    <property type="entry name" value="CO dehydrogenase flavoprotein C-terminal domain-like"/>
    <property type="match status" value="1"/>
</dbReference>
<dbReference type="Gene3D" id="3.30.390.50">
    <property type="entry name" value="CO dehydrogenase flavoprotein, C-terminal domain"/>
    <property type="match status" value="1"/>
</dbReference>
<evidence type="ECO:0000256" key="1">
    <source>
        <dbReference type="ARBA" id="ARBA00022630"/>
    </source>
</evidence>
<dbReference type="Pfam" id="PF03450">
    <property type="entry name" value="CO_deh_flav_C"/>
    <property type="match status" value="1"/>
</dbReference>
<dbReference type="Gene3D" id="3.30.43.10">
    <property type="entry name" value="Uridine Diphospho-n-acetylenolpyruvylglucosamine Reductase, domain 2"/>
    <property type="match status" value="1"/>
</dbReference>
<protein>
    <submittedName>
        <fullName evidence="4">Xanthine dehydrogenase YagS FAD-binding subunit</fullName>
    </submittedName>
</protein>
<evidence type="ECO:0000259" key="3">
    <source>
        <dbReference type="PROSITE" id="PS51387"/>
    </source>
</evidence>
<dbReference type="InterPro" id="IPR016167">
    <property type="entry name" value="FAD-bd_PCMH_sub1"/>
</dbReference>
<accession>A0A327Y1V2</accession>
<dbReference type="OrthoDB" id="9814706at2"/>
<evidence type="ECO:0000256" key="2">
    <source>
        <dbReference type="ARBA" id="ARBA00022827"/>
    </source>
</evidence>